<feature type="transmembrane region" description="Helical" evidence="1">
    <location>
        <begin position="124"/>
        <end position="145"/>
    </location>
</feature>
<feature type="transmembrane region" description="Helical" evidence="1">
    <location>
        <begin position="58"/>
        <end position="80"/>
    </location>
</feature>
<protein>
    <submittedName>
        <fullName evidence="3">Uncharacterized protein</fullName>
    </submittedName>
</protein>
<feature type="transmembrane region" description="Helical" evidence="1">
    <location>
        <begin position="16"/>
        <end position="37"/>
    </location>
</feature>
<dbReference type="Proteomes" id="UP000887578">
    <property type="component" value="Unplaced"/>
</dbReference>
<name>A0A914PPG2_9BILA</name>
<sequence length="293" mass="33069">MNATKMAFDSSWMASYGAWLLLGQSIFLTVTYCYIFVNNFRILLRFFNTKIGGKLGAAATPALIIHIIIWVLLAGTSIIGNGYLVAFWRPAFATPLAASFLSIDRCLIIQMNPIRYQKIKKPLSLIYLAITLISASSMLIVYIYTRNYQNLSVCWSFGCLMTSAVQQIHIIYKLILSFVHLITAVLCFYILHKFNSNTANGNRSKVGESIVIFTIFAEILSDTLPHFLSFIVVNLLNINLNQYLGSYLRIAICLDGFLCSWKYSSSLRPLFNNPSKVSKTEISHSRISRVSHK</sequence>
<dbReference type="AlphaFoldDB" id="A0A914PPG2"/>
<feature type="transmembrane region" description="Helical" evidence="1">
    <location>
        <begin position="86"/>
        <end position="103"/>
    </location>
</feature>
<keyword evidence="2" id="KW-1185">Reference proteome</keyword>
<keyword evidence="1" id="KW-0472">Membrane</keyword>
<evidence type="ECO:0000313" key="3">
    <source>
        <dbReference type="WBParaSite" id="PDA_v2.g20447.t1"/>
    </source>
</evidence>
<dbReference type="WBParaSite" id="PDA_v2.g20447.t1">
    <property type="protein sequence ID" value="PDA_v2.g20447.t1"/>
    <property type="gene ID" value="PDA_v2.g20447"/>
</dbReference>
<evidence type="ECO:0000256" key="1">
    <source>
        <dbReference type="SAM" id="Phobius"/>
    </source>
</evidence>
<feature type="transmembrane region" description="Helical" evidence="1">
    <location>
        <begin position="170"/>
        <end position="191"/>
    </location>
</feature>
<evidence type="ECO:0000313" key="2">
    <source>
        <dbReference type="Proteomes" id="UP000887578"/>
    </source>
</evidence>
<keyword evidence="1" id="KW-0812">Transmembrane</keyword>
<keyword evidence="1" id="KW-1133">Transmembrane helix</keyword>
<accession>A0A914PPG2</accession>
<organism evidence="2 3">
    <name type="scientific">Panagrolaimus davidi</name>
    <dbReference type="NCBI Taxonomy" id="227884"/>
    <lineage>
        <taxon>Eukaryota</taxon>
        <taxon>Metazoa</taxon>
        <taxon>Ecdysozoa</taxon>
        <taxon>Nematoda</taxon>
        <taxon>Chromadorea</taxon>
        <taxon>Rhabditida</taxon>
        <taxon>Tylenchina</taxon>
        <taxon>Panagrolaimomorpha</taxon>
        <taxon>Panagrolaimoidea</taxon>
        <taxon>Panagrolaimidae</taxon>
        <taxon>Panagrolaimus</taxon>
    </lineage>
</organism>
<reference evidence="3" key="1">
    <citation type="submission" date="2022-11" db="UniProtKB">
        <authorList>
            <consortium name="WormBaseParasite"/>
        </authorList>
    </citation>
    <scope>IDENTIFICATION</scope>
</reference>
<proteinExistence type="predicted"/>